<keyword evidence="9" id="KW-0469">Meiosis</keyword>
<evidence type="ECO:0000256" key="2">
    <source>
        <dbReference type="ARBA" id="ARBA00004286"/>
    </source>
</evidence>
<evidence type="ECO:0000256" key="10">
    <source>
        <dbReference type="ARBA" id="ARBA00073549"/>
    </source>
</evidence>
<evidence type="ECO:0000256" key="9">
    <source>
        <dbReference type="ARBA" id="ARBA00023254"/>
    </source>
</evidence>
<dbReference type="InterPro" id="IPR027417">
    <property type="entry name" value="P-loop_NTPase"/>
</dbReference>
<keyword evidence="7" id="KW-0238">DNA-binding</keyword>
<organism evidence="14 15">
    <name type="scientific">Hyphodiscus hymeniophilus</name>
    <dbReference type="NCBI Taxonomy" id="353542"/>
    <lineage>
        <taxon>Eukaryota</taxon>
        <taxon>Fungi</taxon>
        <taxon>Dikarya</taxon>
        <taxon>Ascomycota</taxon>
        <taxon>Pezizomycotina</taxon>
        <taxon>Leotiomycetes</taxon>
        <taxon>Helotiales</taxon>
        <taxon>Hyphodiscaceae</taxon>
        <taxon>Hyphodiscus</taxon>
    </lineage>
</organism>
<keyword evidence="15" id="KW-1185">Reference proteome</keyword>
<evidence type="ECO:0000256" key="3">
    <source>
        <dbReference type="ARBA" id="ARBA00006271"/>
    </source>
</evidence>
<evidence type="ECO:0000256" key="12">
    <source>
        <dbReference type="SAM" id="MobiDB-lite"/>
    </source>
</evidence>
<keyword evidence="4" id="KW-0158">Chromosome</keyword>
<dbReference type="SMART" id="SM00534">
    <property type="entry name" value="MUTSac"/>
    <property type="match status" value="1"/>
</dbReference>
<feature type="region of interest" description="Disordered" evidence="12">
    <location>
        <begin position="1"/>
        <end position="76"/>
    </location>
</feature>
<dbReference type="EMBL" id="VNKQ01000007">
    <property type="protein sequence ID" value="KAG0649696.1"/>
    <property type="molecule type" value="Genomic_DNA"/>
</dbReference>
<accession>A0A9P7AY01</accession>
<keyword evidence="5" id="KW-0547">Nucleotide-binding</keyword>
<dbReference type="CDD" id="cd03281">
    <property type="entry name" value="ABC_MSH5_euk"/>
    <property type="match status" value="1"/>
</dbReference>
<evidence type="ECO:0000256" key="1">
    <source>
        <dbReference type="ARBA" id="ARBA00004123"/>
    </source>
</evidence>
<dbReference type="PROSITE" id="PS00486">
    <property type="entry name" value="DNA_MISMATCH_REPAIR_2"/>
    <property type="match status" value="1"/>
</dbReference>
<dbReference type="InterPro" id="IPR036187">
    <property type="entry name" value="DNA_mismatch_repair_MutS_sf"/>
</dbReference>
<sequence>MAYKRRCTGSERRRPPSYHPAVSSRPQSVTRVTSDHRSVRSSSPRLPSISQQSRALLRSRASHVSAESSSRDEDVLQFETEAEIQEREDSDAMNEIIMAIEMKERGSIGCAYYIAREEKLFLMEDIKLAGLEIVDTLKLHVQPTVVLISTRCEESLEEHLGKDARGIDRGGDENDILGSYILNAQPSGEFNYEAAKTKLVDLKMGADNASNTMFTTPEDNLIGEQQGMGRQGRLMRLAGWIDLDSRLTVGCAGAILGYLKKRKAIDYLPNGQAALGAFRVKAIDMFTLSDLMFVNADTLASLQIIQSENHPNKHMQGPATSGAKESLSVFGLFYHLARTPQGKQKLRHIFLSPSIDISVIKERLDTIGVLLRPDNSAMIEAIGLSLKRIRDIRTVVVHLQKGVCDVPSQSSTIRQGVWGSMQTFMYQALTILDCVRQLAEGRGLAIVNKLLNEVQPLQLKQIGEQIETTVDFQRSAEQHRTTVLQGVDPKLDSLKRTYDGMDSMLTEVATSLSKELPEWAQQYVENCIFFPQLGFLTVVPLDPVTGKGKYEGEGIDDDLWTRNFVSNDMGYYKNKRMKEMDSYFGDMYGMICDREIEIIHDLAVKVLEHEKLIIRCSDLCGELDSLVALAVGAQKHAFVPPQMTTKNVIHIEGGRHPLQELTVSSYIANSCCLDGGRGDEDEAQISSSQNSIPTEDDTGNPSMMIMTGPNYSGKSVYLKQNALIVYMAHIGSYVPAERATIGLTDKILTRIATRESVSRNQSAFMIDLQQVALSMSLATRQTLIVIDEFGKGTNSIDGAGLACGVFEYFLNPGPHRPKVLGATHFHEIFENGFLKERPELSFGHMEVHVDTECDNPEDQITYLYNLVPGRSTSSFGTCCALMNGIDPAIVERADELILLAARGEDLIAACTRLSDMEAKELEDAEQIGRQFLMQDFAQSGDKHQLGVDVRSLLQDILNADSVSDEL</sequence>
<dbReference type="InterPro" id="IPR000432">
    <property type="entry name" value="DNA_mismatch_repair_MutS_C"/>
</dbReference>
<feature type="compositionally biased region" description="Low complexity" evidence="12">
    <location>
        <begin position="40"/>
        <end position="68"/>
    </location>
</feature>
<dbReference type="InterPro" id="IPR045076">
    <property type="entry name" value="MutS"/>
</dbReference>
<dbReference type="InterPro" id="IPR007696">
    <property type="entry name" value="DNA_mismatch_repair_MutS_core"/>
</dbReference>
<evidence type="ECO:0000256" key="6">
    <source>
        <dbReference type="ARBA" id="ARBA00022840"/>
    </source>
</evidence>
<dbReference type="GO" id="GO:0051026">
    <property type="term" value="P:chiasma assembly"/>
    <property type="evidence" value="ECO:0007669"/>
    <property type="project" value="TreeGrafter"/>
</dbReference>
<dbReference type="GO" id="GO:0005634">
    <property type="term" value="C:nucleus"/>
    <property type="evidence" value="ECO:0007669"/>
    <property type="project" value="UniProtKB-SubCell"/>
</dbReference>
<dbReference type="OrthoDB" id="29596at2759"/>
<evidence type="ECO:0000313" key="14">
    <source>
        <dbReference type="EMBL" id="KAG0649696.1"/>
    </source>
</evidence>
<dbReference type="GO" id="GO:0005694">
    <property type="term" value="C:chromosome"/>
    <property type="evidence" value="ECO:0007669"/>
    <property type="project" value="UniProtKB-SubCell"/>
</dbReference>
<dbReference type="SUPFAM" id="SSF48334">
    <property type="entry name" value="DNA repair protein MutS, domain III"/>
    <property type="match status" value="1"/>
</dbReference>
<evidence type="ECO:0000256" key="11">
    <source>
        <dbReference type="ARBA" id="ARBA00077470"/>
    </source>
</evidence>
<evidence type="ECO:0000259" key="13">
    <source>
        <dbReference type="PROSITE" id="PS00486"/>
    </source>
</evidence>
<protein>
    <recommendedName>
        <fullName evidence="10">DNA mismatch repair protein MSH5</fullName>
    </recommendedName>
    <alternativeName>
        <fullName evidence="11">MutS protein homolog 5</fullName>
    </alternativeName>
</protein>
<comment type="caution">
    <text evidence="14">The sequence shown here is derived from an EMBL/GenBank/DDBJ whole genome shotgun (WGS) entry which is preliminary data.</text>
</comment>
<dbReference type="PANTHER" id="PTHR11361:SF20">
    <property type="entry name" value="MUTS PROTEIN HOMOLOG 5"/>
    <property type="match status" value="1"/>
</dbReference>
<evidence type="ECO:0000256" key="5">
    <source>
        <dbReference type="ARBA" id="ARBA00022741"/>
    </source>
</evidence>
<dbReference type="Gene3D" id="3.40.50.300">
    <property type="entry name" value="P-loop containing nucleotide triphosphate hydrolases"/>
    <property type="match status" value="1"/>
</dbReference>
<feature type="compositionally biased region" description="Polar residues" evidence="12">
    <location>
        <begin position="684"/>
        <end position="693"/>
    </location>
</feature>
<evidence type="ECO:0000256" key="8">
    <source>
        <dbReference type="ARBA" id="ARBA00023242"/>
    </source>
</evidence>
<evidence type="ECO:0000256" key="7">
    <source>
        <dbReference type="ARBA" id="ARBA00023125"/>
    </source>
</evidence>
<comment type="similarity">
    <text evidence="3">Belongs to the DNA mismatch repair MutS family.</text>
</comment>
<dbReference type="AlphaFoldDB" id="A0A9P7AY01"/>
<dbReference type="GO" id="GO:0140664">
    <property type="term" value="F:ATP-dependent DNA damage sensor activity"/>
    <property type="evidence" value="ECO:0007669"/>
    <property type="project" value="InterPro"/>
</dbReference>
<dbReference type="PANTHER" id="PTHR11361">
    <property type="entry name" value="DNA MISMATCH REPAIR PROTEIN MUTS FAMILY MEMBER"/>
    <property type="match status" value="1"/>
</dbReference>
<feature type="domain" description="DNA mismatch repair proteins mutS family" evidence="13">
    <location>
        <begin position="782"/>
        <end position="798"/>
    </location>
</feature>
<proteinExistence type="inferred from homology"/>
<keyword evidence="6" id="KW-0067">ATP-binding</keyword>
<feature type="region of interest" description="Disordered" evidence="12">
    <location>
        <begin position="679"/>
        <end position="700"/>
    </location>
</feature>
<evidence type="ECO:0000313" key="15">
    <source>
        <dbReference type="Proteomes" id="UP000785200"/>
    </source>
</evidence>
<dbReference type="SMART" id="SM00533">
    <property type="entry name" value="MUTSd"/>
    <property type="match status" value="1"/>
</dbReference>
<dbReference type="GO" id="GO:0005524">
    <property type="term" value="F:ATP binding"/>
    <property type="evidence" value="ECO:0007669"/>
    <property type="project" value="UniProtKB-KW"/>
</dbReference>
<dbReference type="GO" id="GO:0006298">
    <property type="term" value="P:mismatch repair"/>
    <property type="evidence" value="ECO:0007669"/>
    <property type="project" value="InterPro"/>
</dbReference>
<dbReference type="GO" id="GO:0030983">
    <property type="term" value="F:mismatched DNA binding"/>
    <property type="evidence" value="ECO:0007669"/>
    <property type="project" value="InterPro"/>
</dbReference>
<evidence type="ECO:0000256" key="4">
    <source>
        <dbReference type="ARBA" id="ARBA00022454"/>
    </source>
</evidence>
<dbReference type="SUPFAM" id="SSF52540">
    <property type="entry name" value="P-loop containing nucleoside triphosphate hydrolases"/>
    <property type="match status" value="1"/>
</dbReference>
<gene>
    <name evidence="14" type="ORF">D0Z07_3763</name>
</gene>
<dbReference type="Proteomes" id="UP000785200">
    <property type="component" value="Unassembled WGS sequence"/>
</dbReference>
<dbReference type="FunFam" id="3.40.50.300:FF:001067">
    <property type="entry name" value="DNA mismatch repair protein MSH5"/>
    <property type="match status" value="1"/>
</dbReference>
<name>A0A9P7AY01_9HELO</name>
<dbReference type="Gene3D" id="1.10.1420.10">
    <property type="match status" value="1"/>
</dbReference>
<comment type="subcellular location">
    <subcellularLocation>
        <location evidence="2">Chromosome</location>
    </subcellularLocation>
    <subcellularLocation>
        <location evidence="1">Nucleus</location>
    </subcellularLocation>
</comment>
<dbReference type="Pfam" id="PF05192">
    <property type="entry name" value="MutS_III"/>
    <property type="match status" value="1"/>
</dbReference>
<reference evidence="14" key="1">
    <citation type="submission" date="2019-07" db="EMBL/GenBank/DDBJ databases">
        <title>Hyphodiscus hymeniophilus genome sequencing and assembly.</title>
        <authorList>
            <person name="Kramer G."/>
            <person name="Nodwell J."/>
        </authorList>
    </citation>
    <scope>NUCLEOTIDE SEQUENCE</scope>
    <source>
        <strain evidence="14">ATCC 34498</strain>
    </source>
</reference>
<keyword evidence="8" id="KW-0539">Nucleus</keyword>
<dbReference type="Pfam" id="PF00488">
    <property type="entry name" value="MutS_V"/>
    <property type="match status" value="1"/>
</dbReference>